<evidence type="ECO:0000259" key="1">
    <source>
        <dbReference type="PROSITE" id="PS50106"/>
    </source>
</evidence>
<dbReference type="GO" id="GO:0019904">
    <property type="term" value="F:protein domain specific binding"/>
    <property type="evidence" value="ECO:0007669"/>
    <property type="project" value="InterPro"/>
</dbReference>
<dbReference type="GO" id="GO:0014069">
    <property type="term" value="C:postsynaptic density"/>
    <property type="evidence" value="ECO:0007669"/>
    <property type="project" value="TreeGrafter"/>
</dbReference>
<dbReference type="GO" id="GO:0005080">
    <property type="term" value="F:protein kinase C binding"/>
    <property type="evidence" value="ECO:0007669"/>
    <property type="project" value="TreeGrafter"/>
</dbReference>
<dbReference type="GO" id="GO:0043005">
    <property type="term" value="C:neuron projection"/>
    <property type="evidence" value="ECO:0007669"/>
    <property type="project" value="TreeGrafter"/>
</dbReference>
<protein>
    <submittedName>
        <fullName evidence="2">Arfaptin-like domain</fullName>
    </submittedName>
</protein>
<dbReference type="InterPro" id="IPR036034">
    <property type="entry name" value="PDZ_sf"/>
</dbReference>
<dbReference type="GO" id="GO:0098842">
    <property type="term" value="C:postsynaptic early endosome"/>
    <property type="evidence" value="ECO:0007669"/>
    <property type="project" value="TreeGrafter"/>
</dbReference>
<dbReference type="GO" id="GO:0005886">
    <property type="term" value="C:plasma membrane"/>
    <property type="evidence" value="ECO:0007669"/>
    <property type="project" value="GOC"/>
</dbReference>
<dbReference type="InterPro" id="IPR001478">
    <property type="entry name" value="PDZ"/>
</dbReference>
<dbReference type="Pfam" id="PF00595">
    <property type="entry name" value="PDZ"/>
    <property type="match status" value="1"/>
</dbReference>
<dbReference type="GO" id="GO:0006886">
    <property type="term" value="P:intracellular protein transport"/>
    <property type="evidence" value="ECO:0007669"/>
    <property type="project" value="TreeGrafter"/>
</dbReference>
<reference evidence="2 3" key="1">
    <citation type="journal article" date="2024" name="BMC Genomics">
        <title>De novo assembly and annotation of Popillia japonica's genome with initial clues to its potential as an invasive pest.</title>
        <authorList>
            <person name="Cucini C."/>
            <person name="Boschi S."/>
            <person name="Funari R."/>
            <person name="Cardaioli E."/>
            <person name="Iannotti N."/>
            <person name="Marturano G."/>
            <person name="Paoli F."/>
            <person name="Bruttini M."/>
            <person name="Carapelli A."/>
            <person name="Frati F."/>
            <person name="Nardi F."/>
        </authorList>
    </citation>
    <scope>NUCLEOTIDE SEQUENCE [LARGE SCALE GENOMIC DNA]</scope>
    <source>
        <strain evidence="2">DMR45628</strain>
    </source>
</reference>
<dbReference type="PANTHER" id="PTHR12141">
    <property type="entry name" value="ARFAPTIN-RELATED"/>
    <property type="match status" value="1"/>
</dbReference>
<dbReference type="GO" id="GO:0005543">
    <property type="term" value="F:phospholipid binding"/>
    <property type="evidence" value="ECO:0007669"/>
    <property type="project" value="TreeGrafter"/>
</dbReference>
<evidence type="ECO:0000313" key="3">
    <source>
        <dbReference type="Proteomes" id="UP001458880"/>
    </source>
</evidence>
<evidence type="ECO:0000313" key="2">
    <source>
        <dbReference type="EMBL" id="KAK9694451.1"/>
    </source>
</evidence>
<sequence length="224" mass="24478">METASSSLVDLNISEVDNSDTSSEILTVMKEEIGEDDLLKSDCHMLMFDLAPYERFTRENTLGMTVTSGSITIKKDANNLIGISIGGGAPLCPCLYIVQIFDNTAASKDGTLQSGDELVAVNGQPVKGKTKVEVAKMIQAAKDEVIINYNKLHADPRQGKSLDIVLKKVKHRLVENMSSSTADALGLSRAILCNDTLVKKLQELQDTEVMYRGLVAWLISSYFM</sequence>
<name>A0AAW1IWI7_POPJA</name>
<dbReference type="GO" id="GO:0043113">
    <property type="term" value="P:receptor clustering"/>
    <property type="evidence" value="ECO:0007669"/>
    <property type="project" value="TreeGrafter"/>
</dbReference>
<dbReference type="GO" id="GO:0002092">
    <property type="term" value="P:positive regulation of receptor internalization"/>
    <property type="evidence" value="ECO:0007669"/>
    <property type="project" value="TreeGrafter"/>
</dbReference>
<dbReference type="AlphaFoldDB" id="A0AAW1IWI7"/>
<dbReference type="InterPro" id="IPR010504">
    <property type="entry name" value="AH_dom"/>
</dbReference>
<dbReference type="PROSITE" id="PS50106">
    <property type="entry name" value="PDZ"/>
    <property type="match status" value="1"/>
</dbReference>
<comment type="caution">
    <text evidence="2">The sequence shown here is derived from an EMBL/GenBank/DDBJ whole genome shotgun (WGS) entry which is preliminary data.</text>
</comment>
<dbReference type="Pfam" id="PF06456">
    <property type="entry name" value="Arfaptin"/>
    <property type="match status" value="1"/>
</dbReference>
<dbReference type="EMBL" id="JASPKY010000512">
    <property type="protein sequence ID" value="KAK9694451.1"/>
    <property type="molecule type" value="Genomic_DNA"/>
</dbReference>
<dbReference type="GO" id="GO:0034315">
    <property type="term" value="P:regulation of Arp2/3 complex-mediated actin nucleation"/>
    <property type="evidence" value="ECO:0007669"/>
    <property type="project" value="TreeGrafter"/>
</dbReference>
<gene>
    <name evidence="2" type="ORF">QE152_g33536</name>
</gene>
<proteinExistence type="predicted"/>
<dbReference type="InterPro" id="IPR030798">
    <property type="entry name" value="Arfaptin_fam"/>
</dbReference>
<dbReference type="GO" id="GO:0008021">
    <property type="term" value="C:synaptic vesicle"/>
    <property type="evidence" value="ECO:0007669"/>
    <property type="project" value="TreeGrafter"/>
</dbReference>
<accession>A0AAW1IWI7</accession>
<dbReference type="FunFam" id="2.30.42.10:FF:000073">
    <property type="entry name" value="Interacting with PRKCA"/>
    <property type="match status" value="1"/>
</dbReference>
<dbReference type="GO" id="GO:0097062">
    <property type="term" value="P:dendritic spine maintenance"/>
    <property type="evidence" value="ECO:0007669"/>
    <property type="project" value="TreeGrafter"/>
</dbReference>
<dbReference type="Proteomes" id="UP001458880">
    <property type="component" value="Unassembled WGS sequence"/>
</dbReference>
<dbReference type="SUPFAM" id="SSF50156">
    <property type="entry name" value="PDZ domain-like"/>
    <property type="match status" value="1"/>
</dbReference>
<dbReference type="SMART" id="SM00228">
    <property type="entry name" value="PDZ"/>
    <property type="match status" value="1"/>
</dbReference>
<keyword evidence="3" id="KW-1185">Reference proteome</keyword>
<organism evidence="2 3">
    <name type="scientific">Popillia japonica</name>
    <name type="common">Japanese beetle</name>
    <dbReference type="NCBI Taxonomy" id="7064"/>
    <lineage>
        <taxon>Eukaryota</taxon>
        <taxon>Metazoa</taxon>
        <taxon>Ecdysozoa</taxon>
        <taxon>Arthropoda</taxon>
        <taxon>Hexapoda</taxon>
        <taxon>Insecta</taxon>
        <taxon>Pterygota</taxon>
        <taxon>Neoptera</taxon>
        <taxon>Endopterygota</taxon>
        <taxon>Coleoptera</taxon>
        <taxon>Polyphaga</taxon>
        <taxon>Scarabaeiformia</taxon>
        <taxon>Scarabaeidae</taxon>
        <taxon>Rutelinae</taxon>
        <taxon>Popillia</taxon>
    </lineage>
</organism>
<feature type="domain" description="PDZ" evidence="1">
    <location>
        <begin position="70"/>
        <end position="153"/>
    </location>
</feature>
<dbReference type="CDD" id="cd06722">
    <property type="entry name" value="PDZ_PICK1-like"/>
    <property type="match status" value="1"/>
</dbReference>
<dbReference type="PANTHER" id="PTHR12141:SF1">
    <property type="entry name" value="PRKCA-BINDING PROTEIN"/>
    <property type="match status" value="1"/>
</dbReference>
<dbReference type="GO" id="GO:0032588">
    <property type="term" value="C:trans-Golgi network membrane"/>
    <property type="evidence" value="ECO:0007669"/>
    <property type="project" value="TreeGrafter"/>
</dbReference>
<dbReference type="Gene3D" id="2.30.42.10">
    <property type="match status" value="1"/>
</dbReference>